<evidence type="ECO:0000313" key="1">
    <source>
        <dbReference type="EMBL" id="KAF7345952.1"/>
    </source>
</evidence>
<evidence type="ECO:0000313" key="2">
    <source>
        <dbReference type="Proteomes" id="UP000620124"/>
    </source>
</evidence>
<organism evidence="1 2">
    <name type="scientific">Mycena venus</name>
    <dbReference type="NCBI Taxonomy" id="2733690"/>
    <lineage>
        <taxon>Eukaryota</taxon>
        <taxon>Fungi</taxon>
        <taxon>Dikarya</taxon>
        <taxon>Basidiomycota</taxon>
        <taxon>Agaricomycotina</taxon>
        <taxon>Agaricomycetes</taxon>
        <taxon>Agaricomycetidae</taxon>
        <taxon>Agaricales</taxon>
        <taxon>Marasmiineae</taxon>
        <taxon>Mycenaceae</taxon>
        <taxon>Mycena</taxon>
    </lineage>
</organism>
<keyword evidence="1" id="KW-0067">ATP-binding</keyword>
<comment type="caution">
    <text evidence="1">The sequence shown here is derived from an EMBL/GenBank/DDBJ whole genome shotgun (WGS) entry which is preliminary data.</text>
</comment>
<sequence>MPQMVGTWFPWDTDAMHKFYCASMLALLCPWRFIDDIKGNDDKTFRDVFAHFMAAAPLDIHRIVYNVNYFHECSDRSRNWKKGNMIPVSGSALDMDDYVQTQAEWAEMEAELLELTVADIDVAQVNRWPTRDVNYGINAVAMARNAGLFSDLCVPTCLAPEREWASKAQLLKYVQWGQDLAKLTQKGKFKVNNRVKMLEDEFPTCPAPRAMIPITGVAYSSVVDVPMKRTPKQQVVLDKLNGEQHLVHNIIEDHLIRTLKGKEPEQLLMVMRGEGGMGKTVLLNVITDTFKFHLKNNWLAKTGTTRVSVCLVKGVTLHSWARITIRPKQGLEWVDKPYPSWAMATLITPRHSAKMAWNAEMLEKHCAVSGERLYVCQAQDTKDDNGNLTLDETICITGMKTNEMVKLTERVKIAVGMWAMILLNIATESDLANSTRGTVMDIKLDPWEPDDFMPDDCKVPSFEGLPEGILPIVPSTGRVYIKDRYSHLQVIIWHQLALTATYAFTAYKSQGQTLSHVLIDFQNPLTGHLTPFSAYVALSQSKGCGTICLLRGYNKTLFTTHLSKHLKVEDECLAQLMIRTAKHYAAWWNQSTVLRWQVTHHPQEEVVCVEQALFSMSAPVSTLFLYPELSDEVLQWCTILDLVAFSLAGKFTTALAPFASGEHYVTFCRTLKQTDAVIVGCIVAMLAHLVRPAIHELSICDLNVMTPKGTFEQWQTWIQSLGGSKWGMNMDNRKEKLSSITECNEVSILTVVFRAQDTLQMTMIMHNAVIIPYALTLLGQCKVGLHVDNPGDYVSPHFDRYNPATSGLLFGGACRWTERNSHNFEGVQEVQ</sequence>
<dbReference type="Proteomes" id="UP000620124">
    <property type="component" value="Unassembled WGS sequence"/>
</dbReference>
<accession>A0A8H6XT44</accession>
<dbReference type="PANTHER" id="PTHR47642">
    <property type="entry name" value="ATP-DEPENDENT DNA HELICASE"/>
    <property type="match status" value="1"/>
</dbReference>
<keyword evidence="1" id="KW-0547">Nucleotide-binding</keyword>
<keyword evidence="1" id="KW-0347">Helicase</keyword>
<dbReference type="InterPro" id="IPR051055">
    <property type="entry name" value="PIF1_helicase"/>
</dbReference>
<protein>
    <submittedName>
        <fullName evidence="1">ATP-dependent DNA helicase</fullName>
    </submittedName>
</protein>
<dbReference type="AlphaFoldDB" id="A0A8H6XT44"/>
<dbReference type="OrthoDB" id="432234at2759"/>
<reference evidence="1" key="1">
    <citation type="submission" date="2020-05" db="EMBL/GenBank/DDBJ databases">
        <title>Mycena genomes resolve the evolution of fungal bioluminescence.</title>
        <authorList>
            <person name="Tsai I.J."/>
        </authorList>
    </citation>
    <scope>NUCLEOTIDE SEQUENCE</scope>
    <source>
        <strain evidence="1">CCC161011</strain>
    </source>
</reference>
<dbReference type="InterPro" id="IPR027417">
    <property type="entry name" value="P-loop_NTPase"/>
</dbReference>
<keyword evidence="1" id="KW-0378">Hydrolase</keyword>
<keyword evidence="2" id="KW-1185">Reference proteome</keyword>
<proteinExistence type="predicted"/>
<dbReference type="EMBL" id="JACAZI010000013">
    <property type="protein sequence ID" value="KAF7345952.1"/>
    <property type="molecule type" value="Genomic_DNA"/>
</dbReference>
<gene>
    <name evidence="1" type="ORF">MVEN_01617700</name>
</gene>
<name>A0A8H6XT44_9AGAR</name>
<dbReference type="SUPFAM" id="SSF52540">
    <property type="entry name" value="P-loop containing nucleoside triphosphate hydrolases"/>
    <property type="match status" value="1"/>
</dbReference>
<dbReference type="GO" id="GO:0004386">
    <property type="term" value="F:helicase activity"/>
    <property type="evidence" value="ECO:0007669"/>
    <property type="project" value="UniProtKB-KW"/>
</dbReference>